<evidence type="ECO:0000256" key="1">
    <source>
        <dbReference type="SAM" id="MobiDB-lite"/>
    </source>
</evidence>
<gene>
    <name evidence="2" type="ORF">TNCV_3092981</name>
</gene>
<name>A0A8X6S6B1_TRICX</name>
<evidence type="ECO:0000313" key="2">
    <source>
        <dbReference type="EMBL" id="GFY03672.1"/>
    </source>
</evidence>
<evidence type="ECO:0000313" key="3">
    <source>
        <dbReference type="Proteomes" id="UP000887159"/>
    </source>
</evidence>
<feature type="region of interest" description="Disordered" evidence="1">
    <location>
        <begin position="1"/>
        <end position="95"/>
    </location>
</feature>
<accession>A0A8X6S6B1</accession>
<proteinExistence type="predicted"/>
<reference evidence="2" key="1">
    <citation type="submission" date="2020-08" db="EMBL/GenBank/DDBJ databases">
        <title>Multicomponent nature underlies the extraordinary mechanical properties of spider dragline silk.</title>
        <authorList>
            <person name="Kono N."/>
            <person name="Nakamura H."/>
            <person name="Mori M."/>
            <person name="Yoshida Y."/>
            <person name="Ohtoshi R."/>
            <person name="Malay A.D."/>
            <person name="Moran D.A.P."/>
            <person name="Tomita M."/>
            <person name="Numata K."/>
            <person name="Arakawa K."/>
        </authorList>
    </citation>
    <scope>NUCLEOTIDE SEQUENCE</scope>
</reference>
<organism evidence="2 3">
    <name type="scientific">Trichonephila clavipes</name>
    <name type="common">Golden silk orbweaver</name>
    <name type="synonym">Nephila clavipes</name>
    <dbReference type="NCBI Taxonomy" id="2585209"/>
    <lineage>
        <taxon>Eukaryota</taxon>
        <taxon>Metazoa</taxon>
        <taxon>Ecdysozoa</taxon>
        <taxon>Arthropoda</taxon>
        <taxon>Chelicerata</taxon>
        <taxon>Arachnida</taxon>
        <taxon>Araneae</taxon>
        <taxon>Araneomorphae</taxon>
        <taxon>Entelegynae</taxon>
        <taxon>Araneoidea</taxon>
        <taxon>Nephilidae</taxon>
        <taxon>Trichonephila</taxon>
    </lineage>
</organism>
<comment type="caution">
    <text evidence="2">The sequence shown here is derived from an EMBL/GenBank/DDBJ whole genome shotgun (WGS) entry which is preliminary data.</text>
</comment>
<keyword evidence="3" id="KW-1185">Reference proteome</keyword>
<feature type="compositionally biased region" description="Basic and acidic residues" evidence="1">
    <location>
        <begin position="7"/>
        <end position="20"/>
    </location>
</feature>
<feature type="compositionally biased region" description="Basic and acidic residues" evidence="1">
    <location>
        <begin position="33"/>
        <end position="52"/>
    </location>
</feature>
<protein>
    <submittedName>
        <fullName evidence="2">Uncharacterized protein</fullName>
    </submittedName>
</protein>
<feature type="compositionally biased region" description="Basic and acidic residues" evidence="1">
    <location>
        <begin position="62"/>
        <end position="81"/>
    </location>
</feature>
<sequence>MTLAQSVKEDRAAATDRHAQDYSSTNQNSRQTNKRESMRSLLDEVETDKAREESDEITDSNHGSESKFEKSDGHEAFELKGKFSNAPKKTPSRKI</sequence>
<dbReference type="Proteomes" id="UP000887159">
    <property type="component" value="Unassembled WGS sequence"/>
</dbReference>
<dbReference type="EMBL" id="BMAU01021239">
    <property type="protein sequence ID" value="GFY03672.1"/>
    <property type="molecule type" value="Genomic_DNA"/>
</dbReference>
<dbReference type="AlphaFoldDB" id="A0A8X6S6B1"/>
<feature type="compositionally biased region" description="Polar residues" evidence="1">
    <location>
        <begin position="21"/>
        <end position="31"/>
    </location>
</feature>